<dbReference type="Pfam" id="PF12076">
    <property type="entry name" value="CER1-like_C"/>
    <property type="match status" value="1"/>
</dbReference>
<evidence type="ECO:0000259" key="12">
    <source>
        <dbReference type="Pfam" id="PF04116"/>
    </source>
</evidence>
<evidence type="ECO:0000256" key="10">
    <source>
        <dbReference type="ARBA" id="ARBA00047909"/>
    </source>
</evidence>
<comment type="catalytic activity">
    <reaction evidence="10">
        <text>a long-chain fatty aldehyde + 2 NADPH + O2 + H(+) = a long-chain alkane + formate + 2 NADP(+) + H2O</text>
        <dbReference type="Rhea" id="RHEA:21440"/>
        <dbReference type="ChEBI" id="CHEBI:15377"/>
        <dbReference type="ChEBI" id="CHEBI:15378"/>
        <dbReference type="ChEBI" id="CHEBI:15379"/>
        <dbReference type="ChEBI" id="CHEBI:15740"/>
        <dbReference type="ChEBI" id="CHEBI:17176"/>
        <dbReference type="ChEBI" id="CHEBI:57783"/>
        <dbReference type="ChEBI" id="CHEBI:58349"/>
        <dbReference type="ChEBI" id="CHEBI:83563"/>
        <dbReference type="EC" id="4.1.99.5"/>
    </reaction>
</comment>
<organism evidence="14 15">
    <name type="scientific">Setaria italica</name>
    <name type="common">Foxtail millet</name>
    <name type="synonym">Panicum italicum</name>
    <dbReference type="NCBI Taxonomy" id="4555"/>
    <lineage>
        <taxon>Eukaryota</taxon>
        <taxon>Viridiplantae</taxon>
        <taxon>Streptophyta</taxon>
        <taxon>Embryophyta</taxon>
        <taxon>Tracheophyta</taxon>
        <taxon>Spermatophyta</taxon>
        <taxon>Magnoliopsida</taxon>
        <taxon>Liliopsida</taxon>
        <taxon>Poales</taxon>
        <taxon>Poaceae</taxon>
        <taxon>PACMAD clade</taxon>
        <taxon>Panicoideae</taxon>
        <taxon>Panicodae</taxon>
        <taxon>Paniceae</taxon>
        <taxon>Cenchrinae</taxon>
        <taxon>Setaria</taxon>
    </lineage>
</organism>
<dbReference type="PANTHER" id="PTHR11863">
    <property type="entry name" value="STEROL DESATURASE"/>
    <property type="match status" value="1"/>
</dbReference>
<dbReference type="GO" id="GO:0008610">
    <property type="term" value="P:lipid biosynthetic process"/>
    <property type="evidence" value="ECO:0007669"/>
    <property type="project" value="InterPro"/>
</dbReference>
<keyword evidence="6" id="KW-0521">NADP</keyword>
<evidence type="ECO:0000256" key="3">
    <source>
        <dbReference type="ARBA" id="ARBA00013146"/>
    </source>
</evidence>
<feature type="transmembrane region" description="Helical" evidence="11">
    <location>
        <begin position="222"/>
        <end position="239"/>
    </location>
</feature>
<dbReference type="eggNOG" id="ENOG502QR3T">
    <property type="taxonomic scope" value="Eukaryota"/>
</dbReference>
<evidence type="ECO:0000256" key="6">
    <source>
        <dbReference type="ARBA" id="ARBA00022857"/>
    </source>
</evidence>
<dbReference type="FunCoup" id="K3YQD6">
    <property type="interactions" value="200"/>
</dbReference>
<sequence length="713" mass="80232">MRGAPAGRPACDGSDGMCGLGSARRWGRTCRVPVSRFVEPAAAGGSPAPDGAGCGERALGEGRRAVPGQLGYVGGGVPLALGGHRSKSKGRLAMATRPGPLTEWPWQRLGNFKYVVMAPVVVHGSRRVAGAGGWGELDLAFALILPSLLLRMVHNQIWISAARYQTARSKHRIVDRGIDFDQVDRERGWDDQIILNGLLFYVAYLLIPSARHMPAWRTDGAVAMALLHAGPVEFLYYWFHRALHHHFLYSRYHSHHHSSIVTEPITSVIHPFAEHIVYYILFAIPMLTTIYMGNGSVLGIVLYIAYIDFMNNMGHCNFELVPKWMFQVFPPLKYLMYTPSFHSLHHTQFRTNYSLFMPFYDYIYNTMDKSSDQLYESSLKGTEETPDLVHLTHMTNLQSAYHLRIGFASIASKPSDSSMWYMWTLWPLAWLSMVLAWVYGSSAFVVERIKLNKLKMQTWAVPRYNFQYGLNWERESINDLIEKAILDADARGVKVLSLGLLNQAKQLNGGGELFRQKYPKLRVRLVDGSGLATAVVLKSIPHDAKQVFLHAGPSKIAYATAFALCEKGVKVIMNPNNKYDMLKSQIADSRASYLKHSSNHMPQIWLVDNIDDKEQKMAPEGAIFIPISQFPIKKIRKDCTYLSTPAMKIPETMQNVHACENWLPRKVMSAWRIAGILHALEGWTKHECGDAMMDAEKAWSAAIRHGFVPLNKA</sequence>
<proteinExistence type="inferred from homology"/>
<dbReference type="Gramene" id="KQL30537">
    <property type="protein sequence ID" value="KQL30537"/>
    <property type="gene ID" value="SETIT_016479mg"/>
</dbReference>
<keyword evidence="9" id="KW-0456">Lyase</keyword>
<feature type="transmembrane region" description="Helical" evidence="11">
    <location>
        <begin position="425"/>
        <end position="446"/>
    </location>
</feature>
<evidence type="ECO:0000313" key="15">
    <source>
        <dbReference type="Proteomes" id="UP000004995"/>
    </source>
</evidence>
<feature type="transmembrane region" description="Helical" evidence="11">
    <location>
        <begin position="276"/>
        <end position="305"/>
    </location>
</feature>
<evidence type="ECO:0000256" key="7">
    <source>
        <dbReference type="ARBA" id="ARBA00022989"/>
    </source>
</evidence>
<dbReference type="OMA" id="KMAPEGA"/>
<evidence type="ECO:0000256" key="1">
    <source>
        <dbReference type="ARBA" id="ARBA00004477"/>
    </source>
</evidence>
<dbReference type="GO" id="GO:0071771">
    <property type="term" value="F:aldehyde oxygenase (deformylating) activity"/>
    <property type="evidence" value="ECO:0007669"/>
    <property type="project" value="UniProtKB-EC"/>
</dbReference>
<dbReference type="InParanoid" id="K3YQD6"/>
<accession>K3YQD6</accession>
<evidence type="ECO:0000256" key="9">
    <source>
        <dbReference type="ARBA" id="ARBA00023239"/>
    </source>
</evidence>
<keyword evidence="15" id="KW-1185">Reference proteome</keyword>
<dbReference type="GO" id="GO:0009409">
    <property type="term" value="P:response to cold"/>
    <property type="evidence" value="ECO:0007669"/>
    <property type="project" value="EnsemblPlants"/>
</dbReference>
<dbReference type="InterPro" id="IPR006694">
    <property type="entry name" value="Fatty_acid_hydroxylase"/>
</dbReference>
<protein>
    <recommendedName>
        <fullName evidence="3">aldehyde oxygenase (deformylating)</fullName>
        <ecNumber evidence="3">4.1.99.5</ecNumber>
    </recommendedName>
</protein>
<dbReference type="HOGENOM" id="CLU_017842_1_0_1"/>
<gene>
    <name evidence="14" type="primary">LOC101769789</name>
</gene>
<dbReference type="EnsemblPlants" id="KQL30537">
    <property type="protein sequence ID" value="KQL30537"/>
    <property type="gene ID" value="SETIT_016479mg"/>
</dbReference>
<dbReference type="GO" id="GO:0005789">
    <property type="term" value="C:endoplasmic reticulum membrane"/>
    <property type="evidence" value="ECO:0007669"/>
    <property type="project" value="UniProtKB-SubCell"/>
</dbReference>
<dbReference type="GO" id="GO:0005506">
    <property type="term" value="F:iron ion binding"/>
    <property type="evidence" value="ECO:0007669"/>
    <property type="project" value="InterPro"/>
</dbReference>
<dbReference type="GO" id="GO:0009737">
    <property type="term" value="P:response to abscisic acid"/>
    <property type="evidence" value="ECO:0007669"/>
    <property type="project" value="EnsemblPlants"/>
</dbReference>
<keyword evidence="7 11" id="KW-1133">Transmembrane helix</keyword>
<dbReference type="Pfam" id="PF04116">
    <property type="entry name" value="FA_hydroxylase"/>
    <property type="match status" value="1"/>
</dbReference>
<evidence type="ECO:0000256" key="2">
    <source>
        <dbReference type="ARBA" id="ARBA00009324"/>
    </source>
</evidence>
<evidence type="ECO:0000256" key="11">
    <source>
        <dbReference type="SAM" id="Phobius"/>
    </source>
</evidence>
<reference evidence="14" key="2">
    <citation type="submission" date="2018-08" db="UniProtKB">
        <authorList>
            <consortium name="EnsemblPlants"/>
        </authorList>
    </citation>
    <scope>IDENTIFICATION</scope>
    <source>
        <strain evidence="14">Yugu1</strain>
    </source>
</reference>
<feature type="domain" description="Very-long-chain aldehyde decarbonylase CER1-like C-terminal" evidence="13">
    <location>
        <begin position="547"/>
        <end position="709"/>
    </location>
</feature>
<evidence type="ECO:0000259" key="13">
    <source>
        <dbReference type="Pfam" id="PF12076"/>
    </source>
</evidence>
<dbReference type="GO" id="GO:0016491">
    <property type="term" value="F:oxidoreductase activity"/>
    <property type="evidence" value="ECO:0007669"/>
    <property type="project" value="InterPro"/>
</dbReference>
<keyword evidence="5" id="KW-0256">Endoplasmic reticulum</keyword>
<reference evidence="15" key="1">
    <citation type="journal article" date="2012" name="Nat. Biotechnol.">
        <title>Reference genome sequence of the model plant Setaria.</title>
        <authorList>
            <person name="Bennetzen J.L."/>
            <person name="Schmutz J."/>
            <person name="Wang H."/>
            <person name="Percifield R."/>
            <person name="Hawkins J."/>
            <person name="Pontaroli A.C."/>
            <person name="Estep M."/>
            <person name="Feng L."/>
            <person name="Vaughn J.N."/>
            <person name="Grimwood J."/>
            <person name="Jenkins J."/>
            <person name="Barry K."/>
            <person name="Lindquist E."/>
            <person name="Hellsten U."/>
            <person name="Deshpande S."/>
            <person name="Wang X."/>
            <person name="Wu X."/>
            <person name="Mitros T."/>
            <person name="Triplett J."/>
            <person name="Yang X."/>
            <person name="Ye C.Y."/>
            <person name="Mauro-Herrera M."/>
            <person name="Wang L."/>
            <person name="Li P."/>
            <person name="Sharma M."/>
            <person name="Sharma R."/>
            <person name="Ronald P.C."/>
            <person name="Panaud O."/>
            <person name="Kellogg E.A."/>
            <person name="Brutnell T.P."/>
            <person name="Doust A.N."/>
            <person name="Tuskan G.A."/>
            <person name="Rokhsar D."/>
            <person name="Devos K.M."/>
        </authorList>
    </citation>
    <scope>NUCLEOTIDE SEQUENCE [LARGE SCALE GENOMIC DNA]</scope>
    <source>
        <strain evidence="15">cv. Yugu1</strain>
    </source>
</reference>
<dbReference type="AlphaFoldDB" id="K3YQD6"/>
<dbReference type="EC" id="4.1.99.5" evidence="3"/>
<dbReference type="EMBL" id="AGNK02000440">
    <property type="status" value="NOT_ANNOTATED_CDS"/>
    <property type="molecule type" value="Genomic_DNA"/>
</dbReference>
<dbReference type="InterPro" id="IPR021940">
    <property type="entry name" value="CER1-like_C"/>
</dbReference>
<evidence type="ECO:0000256" key="8">
    <source>
        <dbReference type="ARBA" id="ARBA00023136"/>
    </source>
</evidence>
<dbReference type="Proteomes" id="UP000004995">
    <property type="component" value="Unassembled WGS sequence"/>
</dbReference>
<feature type="domain" description="Fatty acid hydroxylase" evidence="12">
    <location>
        <begin position="230"/>
        <end position="366"/>
    </location>
</feature>
<feature type="transmembrane region" description="Helical" evidence="11">
    <location>
        <begin position="193"/>
        <end position="210"/>
    </location>
</feature>
<comment type="subcellular location">
    <subcellularLocation>
        <location evidence="1">Endoplasmic reticulum membrane</location>
        <topology evidence="1">Multi-pass membrane protein</topology>
    </subcellularLocation>
</comment>
<evidence type="ECO:0000256" key="4">
    <source>
        <dbReference type="ARBA" id="ARBA00022692"/>
    </source>
</evidence>
<evidence type="ECO:0000256" key="5">
    <source>
        <dbReference type="ARBA" id="ARBA00022824"/>
    </source>
</evidence>
<dbReference type="InterPro" id="IPR050307">
    <property type="entry name" value="Sterol_Desaturase_Related"/>
</dbReference>
<evidence type="ECO:0000313" key="14">
    <source>
        <dbReference type="EnsemblPlants" id="KQL30537"/>
    </source>
</evidence>
<keyword evidence="4 11" id="KW-0812">Transmembrane</keyword>
<keyword evidence="8 11" id="KW-0472">Membrane</keyword>
<dbReference type="ExpressionAtlas" id="K3YQD6">
    <property type="expression patterns" value="baseline"/>
</dbReference>
<comment type="similarity">
    <text evidence="2">Belongs to the sterol desaturase family.</text>
</comment>
<name>K3YQD6_SETIT</name>